<reference evidence="1 2" key="1">
    <citation type="submission" date="2016-12" db="EMBL/GenBank/DDBJ databases">
        <title>Complete genome sequence of Clostridium kluyveri JZZ isolated from the pit mud of a Chinese flavor liquor-making factory.</title>
        <authorList>
            <person name="Wang Y."/>
        </authorList>
    </citation>
    <scope>NUCLEOTIDE SEQUENCE [LARGE SCALE GENOMIC DNA]</scope>
    <source>
        <strain evidence="1 2">JZZ</strain>
    </source>
</reference>
<dbReference type="EMBL" id="CP018335">
    <property type="protein sequence ID" value="APM39192.1"/>
    <property type="molecule type" value="Genomic_DNA"/>
</dbReference>
<dbReference type="RefSeq" id="WP_073538826.1">
    <property type="nucleotide sequence ID" value="NZ_CP018335.1"/>
</dbReference>
<evidence type="ECO:0008006" key="3">
    <source>
        <dbReference type="Google" id="ProtNLM"/>
    </source>
</evidence>
<protein>
    <recommendedName>
        <fullName evidence="3">HTH cro/C1-type domain-containing protein</fullName>
    </recommendedName>
</protein>
<proteinExistence type="predicted"/>
<accession>A0A1L5F887</accession>
<sequence length="82" mass="9814">MNVNEKYIEAEEKYLKLREILKKCREENKRTFADLSSISGFEEEELKNLEKGLDKDIIHFLIYAKVLGININLSYKENYKLR</sequence>
<gene>
    <name evidence="1" type="ORF">BS101_10765</name>
</gene>
<dbReference type="Proteomes" id="UP000184604">
    <property type="component" value="Chromosome"/>
</dbReference>
<dbReference type="GO" id="GO:0003677">
    <property type="term" value="F:DNA binding"/>
    <property type="evidence" value="ECO:0007669"/>
    <property type="project" value="InterPro"/>
</dbReference>
<dbReference type="InterPro" id="IPR010982">
    <property type="entry name" value="Lambda_DNA-bd_dom_sf"/>
</dbReference>
<evidence type="ECO:0000313" key="1">
    <source>
        <dbReference type="EMBL" id="APM39192.1"/>
    </source>
</evidence>
<dbReference type="AlphaFoldDB" id="A0A1L5F887"/>
<dbReference type="SUPFAM" id="SSF47413">
    <property type="entry name" value="lambda repressor-like DNA-binding domains"/>
    <property type="match status" value="1"/>
</dbReference>
<evidence type="ECO:0000313" key="2">
    <source>
        <dbReference type="Proteomes" id="UP000184604"/>
    </source>
</evidence>
<name>A0A1L5F887_CLOKL</name>
<organism evidence="1 2">
    <name type="scientific">Clostridium kluyveri</name>
    <dbReference type="NCBI Taxonomy" id="1534"/>
    <lineage>
        <taxon>Bacteria</taxon>
        <taxon>Bacillati</taxon>
        <taxon>Bacillota</taxon>
        <taxon>Clostridia</taxon>
        <taxon>Eubacteriales</taxon>
        <taxon>Clostridiaceae</taxon>
        <taxon>Clostridium</taxon>
    </lineage>
</organism>